<feature type="compositionally biased region" description="Low complexity" evidence="4">
    <location>
        <begin position="95"/>
        <end position="133"/>
    </location>
</feature>
<feature type="compositionally biased region" description="Acidic residues" evidence="4">
    <location>
        <begin position="1974"/>
        <end position="1988"/>
    </location>
</feature>
<feature type="transmembrane region" description="Helical" evidence="5">
    <location>
        <begin position="1805"/>
        <end position="1831"/>
    </location>
</feature>
<dbReference type="InterPro" id="IPR000834">
    <property type="entry name" value="Peptidase_M14"/>
</dbReference>
<name>A0A2A9M4G8_BESBE</name>
<comment type="caution">
    <text evidence="7">The sequence shown here is derived from an EMBL/GenBank/DDBJ whole genome shotgun (WGS) entry which is preliminary data.</text>
</comment>
<feature type="compositionally biased region" description="Polar residues" evidence="4">
    <location>
        <begin position="1937"/>
        <end position="1953"/>
    </location>
</feature>
<organism evidence="7 8">
    <name type="scientific">Besnoitia besnoiti</name>
    <name type="common">Apicomplexan protozoan</name>
    <dbReference type="NCBI Taxonomy" id="94643"/>
    <lineage>
        <taxon>Eukaryota</taxon>
        <taxon>Sar</taxon>
        <taxon>Alveolata</taxon>
        <taxon>Apicomplexa</taxon>
        <taxon>Conoidasida</taxon>
        <taxon>Coccidia</taxon>
        <taxon>Eucoccidiorida</taxon>
        <taxon>Eimeriorina</taxon>
        <taxon>Sarcocystidae</taxon>
        <taxon>Besnoitia</taxon>
    </lineage>
</organism>
<comment type="cofactor">
    <cofactor evidence="1">
        <name>Zn(2+)</name>
        <dbReference type="ChEBI" id="CHEBI:29105"/>
    </cofactor>
</comment>
<dbReference type="SUPFAM" id="SSF53187">
    <property type="entry name" value="Zn-dependent exopeptidases"/>
    <property type="match status" value="1"/>
</dbReference>
<dbReference type="SMART" id="SM00631">
    <property type="entry name" value="Zn_pept"/>
    <property type="match status" value="1"/>
</dbReference>
<evidence type="ECO:0000256" key="2">
    <source>
        <dbReference type="ARBA" id="ARBA00005988"/>
    </source>
</evidence>
<evidence type="ECO:0000256" key="5">
    <source>
        <dbReference type="SAM" id="Phobius"/>
    </source>
</evidence>
<feature type="compositionally biased region" description="Low complexity" evidence="4">
    <location>
        <begin position="681"/>
        <end position="692"/>
    </location>
</feature>
<dbReference type="RefSeq" id="XP_029215210.1">
    <property type="nucleotide sequence ID" value="XM_029361743.1"/>
</dbReference>
<feature type="compositionally biased region" description="Basic and acidic residues" evidence="4">
    <location>
        <begin position="8"/>
        <end position="24"/>
    </location>
</feature>
<dbReference type="GO" id="GO:0006508">
    <property type="term" value="P:proteolysis"/>
    <property type="evidence" value="ECO:0007669"/>
    <property type="project" value="InterPro"/>
</dbReference>
<dbReference type="PANTHER" id="PTHR11705:SF138">
    <property type="entry name" value="PEPTIDASE M14 CARBOXYPEPTIDASE A DOMAIN-CONTAINING PROTEIN"/>
    <property type="match status" value="1"/>
</dbReference>
<dbReference type="Pfam" id="PF00246">
    <property type="entry name" value="Peptidase_M14"/>
    <property type="match status" value="1"/>
</dbReference>
<protein>
    <recommendedName>
        <fullName evidence="6">Peptidase M14 domain-containing protein</fullName>
    </recommendedName>
</protein>
<feature type="compositionally biased region" description="Basic and acidic residues" evidence="4">
    <location>
        <begin position="637"/>
        <end position="651"/>
    </location>
</feature>
<evidence type="ECO:0000313" key="8">
    <source>
        <dbReference type="Proteomes" id="UP000224006"/>
    </source>
</evidence>
<evidence type="ECO:0000313" key="7">
    <source>
        <dbReference type="EMBL" id="PFH31201.1"/>
    </source>
</evidence>
<feature type="compositionally biased region" description="Basic and acidic residues" evidence="4">
    <location>
        <begin position="1848"/>
        <end position="1867"/>
    </location>
</feature>
<feature type="region of interest" description="Disordered" evidence="4">
    <location>
        <begin position="1724"/>
        <end position="1755"/>
    </location>
</feature>
<dbReference type="VEuPathDB" id="ToxoDB:BESB_030750"/>
<feature type="region of interest" description="Disordered" evidence="4">
    <location>
        <begin position="1126"/>
        <end position="1146"/>
    </location>
</feature>
<dbReference type="GO" id="GO:0004181">
    <property type="term" value="F:metallocarboxypeptidase activity"/>
    <property type="evidence" value="ECO:0007669"/>
    <property type="project" value="InterPro"/>
</dbReference>
<feature type="region of interest" description="Disordered" evidence="4">
    <location>
        <begin position="1460"/>
        <end position="1485"/>
    </location>
</feature>
<keyword evidence="5" id="KW-0812">Transmembrane</keyword>
<accession>A0A2A9M4G8</accession>
<feature type="region of interest" description="Disordered" evidence="4">
    <location>
        <begin position="1922"/>
        <end position="1988"/>
    </location>
</feature>
<dbReference type="OrthoDB" id="10249045at2759"/>
<gene>
    <name evidence="7" type="ORF">BESB_030750</name>
</gene>
<feature type="compositionally biased region" description="Basic and acidic residues" evidence="4">
    <location>
        <begin position="1421"/>
        <end position="1439"/>
    </location>
</feature>
<dbReference type="KEGG" id="bbes:BESB_030750"/>
<feature type="region of interest" description="Disordered" evidence="4">
    <location>
        <begin position="635"/>
        <end position="737"/>
    </location>
</feature>
<dbReference type="PANTHER" id="PTHR11705">
    <property type="entry name" value="PROTEASE FAMILY M14 CARBOXYPEPTIDASE A,B"/>
    <property type="match status" value="1"/>
</dbReference>
<evidence type="ECO:0000256" key="1">
    <source>
        <dbReference type="ARBA" id="ARBA00001947"/>
    </source>
</evidence>
<dbReference type="GO" id="GO:0005615">
    <property type="term" value="C:extracellular space"/>
    <property type="evidence" value="ECO:0007669"/>
    <property type="project" value="TreeGrafter"/>
</dbReference>
<feature type="domain" description="Peptidase M14" evidence="6">
    <location>
        <begin position="326"/>
        <end position="619"/>
    </location>
</feature>
<feature type="region of interest" description="Disordered" evidence="4">
    <location>
        <begin position="1848"/>
        <end position="1877"/>
    </location>
</feature>
<evidence type="ECO:0000259" key="6">
    <source>
        <dbReference type="PROSITE" id="PS52035"/>
    </source>
</evidence>
<dbReference type="Gene3D" id="3.40.630.10">
    <property type="entry name" value="Zn peptidases"/>
    <property type="match status" value="1"/>
</dbReference>
<reference evidence="7 8" key="1">
    <citation type="submission" date="2017-09" db="EMBL/GenBank/DDBJ databases">
        <title>Genome sequencing of Besnoitia besnoiti strain Bb-Ger1.</title>
        <authorList>
            <person name="Schares G."/>
            <person name="Venepally P."/>
            <person name="Lorenzi H.A."/>
        </authorList>
    </citation>
    <scope>NUCLEOTIDE SEQUENCE [LARGE SCALE GENOMIC DNA]</scope>
    <source>
        <strain evidence="7 8">Bb-Ger1</strain>
    </source>
</reference>
<evidence type="ECO:0000256" key="4">
    <source>
        <dbReference type="SAM" id="MobiDB-lite"/>
    </source>
</evidence>
<feature type="region of interest" description="Disordered" evidence="4">
    <location>
        <begin position="92"/>
        <end position="155"/>
    </location>
</feature>
<proteinExistence type="inferred from homology"/>
<feature type="region of interest" description="Disordered" evidence="4">
    <location>
        <begin position="1655"/>
        <end position="1684"/>
    </location>
</feature>
<keyword evidence="8" id="KW-1185">Reference proteome</keyword>
<feature type="active site" description="Proton donor/acceptor" evidence="3">
    <location>
        <position position="596"/>
    </location>
</feature>
<evidence type="ECO:0000256" key="3">
    <source>
        <dbReference type="PROSITE-ProRule" id="PRU01379"/>
    </source>
</evidence>
<feature type="region of interest" description="Disordered" evidence="4">
    <location>
        <begin position="1075"/>
        <end position="1095"/>
    </location>
</feature>
<keyword evidence="5" id="KW-0472">Membrane</keyword>
<keyword evidence="5" id="KW-1133">Transmembrane helix</keyword>
<feature type="region of interest" description="Disordered" evidence="4">
    <location>
        <begin position="1402"/>
        <end position="1439"/>
    </location>
</feature>
<dbReference type="STRING" id="94643.A0A2A9M4G8"/>
<dbReference type="GeneID" id="40308127"/>
<sequence>MQNPSKRLPRESFVEVDNVGDRRGAPTGWRHSPETPAPSAAGAGRRVCFLPSFAQIQASSALGRIAGRVVPRPAAAAPPSRLPSDLFRASLVPGARPSSSPASRARPSASSLDCASPVPSARPASSRSSPARRFACGDGKSRGNARPTLFGGAEHSHLAAPSSSVAFCGADPPKEPSSIQWRALASPRTRVFQARAHHLRRRCLQNEEAQSPQGSSFLEKPISRMPPSTWRLRSRGRTLKPTPWLPAFSALFTFVVAFVCLLSSAPSASGGLPSPASAAKASWLLGASSPLFVSPLLFARADPPPRASPGASLPSAPVSEKRTCVPPYNYDEILEQLAEIQARCPSRVRVSDWGVTTGLSIFMRRFTCGKTGVCQLPLVEVGDAASLSAATPTLFFSGAVHGDERAGPTAAVELVRYLCERYGVDDEITYLVRHRRVLVMPFPNAVGFAWSFREEAGIDVNRDFPYQRQANQCFQSVAGRAINEIFRSYLIIGGITWHGGMRAVSYPWGSYNHAQQLSRDSWESRPSPDDAAFKSLARVLQRAGGRDAEKSDFYYPIGAISDLVYPVNGGMEDWAYGASFEASPDPISVCAPEAYELPAAQAPAAGSNPASLFSPFQVSDVSLAAAAEKYLVAPRGGDGRDRAASDGEGGERGQGADAERRPTASAPNKESGAARDPPPGSGARLGSSLRGAVETGDEETSRRDAEWGEGEGAQLSEQKRTEGDPNAPPVYSYPSARSVYGHSDVRSALFLVEMHDDKNPSHVSMGPRPVDRPDLLLPGESEDEKEDPVEFRRAVEKGERVRRSDKGDYLMIRNVRLALKFIEKAQPDLVFTSTPPLYQPPGAVSIFGFYPVGCNTLTSVQLEIRRGHCRDLLSLAPAPGVATRAAALRRAWHEADLLVRETGKNRPVACRQLGPWERVGSLDEDDDRPPAGVEWWGGGGNKDIELNQGTPEQKRNRVELQYKIPPEAVDGDYCGVLFATFDQDWKHQKHAEPRLPPQSHLARLRLEDKYVARSSEGPGVIVGHQTWLFPASMPALYPAVATPGYPFIVRGDNIEGFARLRLPLSAFYASAQAAPSQQRPDVAGSPSAPDSEPSSAFASTLEMFVNFGGISMRSGSACIRSQAFSNTREPQTLPSPSCVPTSASHSTDGDLLQRNLMQLLFPSAFAFSDSASGASRTLFGSKAAEDALLSAVLVGEVPTGSGALAAAERVQQETRVANFVRQKQERDGRSPFGGGLPRFKSAWLKNLAATRKQNAPTVAEFAVMDASHLRGRAHLPITALLGRALFVQWVPAAAAAERGAGDGAAKVGGERKAAETKEAVAPASGEDAVTSLASLARARSAWAVIGASLHTPSALYAIHEHLAPLPVERSGRPAASSPPFVARLACLFRQARAALAEAAKAQRETKREELPAAVDGGETGKLSDEQRPAEAKRDARRDVEDDSVLEDLIGHLQLTFAIEDDIGERRGKEDTEADEESDPRRPGASGRVMIQAELCETSMGVAPATPLHLRFHEDCCPPLTLYPSSTGLATDPAHPRLSAKKSHTWIGRLLGVAGSTGDKERQTVAPWPPRDNTIGSWELPESTAEFLSLNNCRCGPGTMVTLATVQNLPSSLHAPRSAMPAFPSNTFFLPPVDSVDPALGRVLTCALGLVPPVPGDAVSSSSGTVNDAEREGPPRGAAAFGGDEAGEPFSSAAFASRFVCGTSSQPSWRQWKAAGGGARVGAVAPHGSAPTMEESPPMDGNSRQHAAGKTEAQSGVKRPWDAFAVGASGAERTPEEEGNIVHFAAFVDAARDTTEEEDDTLSAQIYIAGVIAALGAFCIISPCVISAYTCLASRCIARDIELAPRHDGETDHLDQFHGPEAAGKEGGDDSEETKSSFFPHKSRLDRFGLLVNDFANASRRDAGGETQVKKAEGRAIFAKSNLFSSQIQGPGGDDDNFTSPSSSGLAGMSTVSRGISGASGTNGGYEPFFSITGEEYESDEETEGVFGQ</sequence>
<feature type="compositionally biased region" description="Low complexity" evidence="4">
    <location>
        <begin position="1085"/>
        <end position="1095"/>
    </location>
</feature>
<dbReference type="PROSITE" id="PS52035">
    <property type="entry name" value="PEPTIDASE_M14"/>
    <property type="match status" value="1"/>
</dbReference>
<dbReference type="Proteomes" id="UP000224006">
    <property type="component" value="Chromosome XIII"/>
</dbReference>
<dbReference type="EMBL" id="NWUJ01000016">
    <property type="protein sequence ID" value="PFH31201.1"/>
    <property type="molecule type" value="Genomic_DNA"/>
</dbReference>
<feature type="region of interest" description="Disordered" evidence="4">
    <location>
        <begin position="1"/>
        <end position="42"/>
    </location>
</feature>
<comment type="similarity">
    <text evidence="2 3">Belongs to the peptidase M14 family.</text>
</comment>
<dbReference type="GO" id="GO:0008270">
    <property type="term" value="F:zinc ion binding"/>
    <property type="evidence" value="ECO:0007669"/>
    <property type="project" value="InterPro"/>
</dbReference>